<dbReference type="Pfam" id="PF05721">
    <property type="entry name" value="PhyH"/>
    <property type="match status" value="1"/>
</dbReference>
<accession>A0A4R5KJ62</accession>
<dbReference type="PANTHER" id="PTHR20883:SF46">
    <property type="entry name" value="PHYTANOYL-COA HYDROXYLASE"/>
    <property type="match status" value="1"/>
</dbReference>
<name>A0A4R5KJ62_9BACL</name>
<reference evidence="1 2" key="1">
    <citation type="submission" date="2019-03" db="EMBL/GenBank/DDBJ databases">
        <title>This is whole genome sequence of Paenibacillus sp MS74 strain.</title>
        <authorList>
            <person name="Trinh H.N."/>
        </authorList>
    </citation>
    <scope>NUCLEOTIDE SEQUENCE [LARGE SCALE GENOMIC DNA]</scope>
    <source>
        <strain evidence="1 2">MS74</strain>
    </source>
</reference>
<protein>
    <recommendedName>
        <fullName evidence="3">Phytanoyl-CoA dioxygenase family protein</fullName>
    </recommendedName>
</protein>
<dbReference type="RefSeq" id="WP_133232505.1">
    <property type="nucleotide sequence ID" value="NZ_SMRT01000012.1"/>
</dbReference>
<dbReference type="Proteomes" id="UP000295636">
    <property type="component" value="Unassembled WGS sequence"/>
</dbReference>
<keyword evidence="2" id="KW-1185">Reference proteome</keyword>
<dbReference type="PANTHER" id="PTHR20883">
    <property type="entry name" value="PHYTANOYL-COA DIOXYGENASE DOMAIN CONTAINING 1"/>
    <property type="match status" value="1"/>
</dbReference>
<proteinExistence type="predicted"/>
<dbReference type="GO" id="GO:0005506">
    <property type="term" value="F:iron ion binding"/>
    <property type="evidence" value="ECO:0007669"/>
    <property type="project" value="UniProtKB-ARBA"/>
</dbReference>
<comment type="caution">
    <text evidence="1">The sequence shown here is derived from an EMBL/GenBank/DDBJ whole genome shotgun (WGS) entry which is preliminary data.</text>
</comment>
<dbReference type="InterPro" id="IPR008775">
    <property type="entry name" value="Phytyl_CoA_dOase-like"/>
</dbReference>
<dbReference type="EMBL" id="SMRT01000012">
    <property type="protein sequence ID" value="TDF94825.1"/>
    <property type="molecule type" value="Genomic_DNA"/>
</dbReference>
<organism evidence="1 2">
    <name type="scientific">Paenibacillus piri</name>
    <dbReference type="NCBI Taxonomy" id="2547395"/>
    <lineage>
        <taxon>Bacteria</taxon>
        <taxon>Bacillati</taxon>
        <taxon>Bacillota</taxon>
        <taxon>Bacilli</taxon>
        <taxon>Bacillales</taxon>
        <taxon>Paenibacillaceae</taxon>
        <taxon>Paenibacillus</taxon>
    </lineage>
</organism>
<evidence type="ECO:0000313" key="2">
    <source>
        <dbReference type="Proteomes" id="UP000295636"/>
    </source>
</evidence>
<dbReference type="GO" id="GO:0016706">
    <property type="term" value="F:2-oxoglutarate-dependent dioxygenase activity"/>
    <property type="evidence" value="ECO:0007669"/>
    <property type="project" value="UniProtKB-ARBA"/>
</dbReference>
<dbReference type="Gene3D" id="2.60.120.620">
    <property type="entry name" value="q2cbj1_9rhob like domain"/>
    <property type="match status" value="1"/>
</dbReference>
<gene>
    <name evidence="1" type="ORF">E1757_23015</name>
</gene>
<evidence type="ECO:0000313" key="1">
    <source>
        <dbReference type="EMBL" id="TDF94825.1"/>
    </source>
</evidence>
<evidence type="ECO:0008006" key="3">
    <source>
        <dbReference type="Google" id="ProtNLM"/>
    </source>
</evidence>
<sequence>MITKNVSNFVLTEDMIEEFYREGFFYAPGFLTEEMVDIINKENSEFANRQSSDGQWKSNAITHFAESGAAFPETVRFLTDNRIIEVFERILGDDVKLWMGMYAVVPPRGEGLAWHQDNMYTHILGHMLNGFIALDHITQENAGLWLAPRSHRLGRQANLNEAGERHRRAAEPENGIPCKPMAPGDAVIFHRETLHHSKTNHTDKPRRAYAFQVASAVCRYAESGKLLTDRENLSSYKK</sequence>
<dbReference type="AlphaFoldDB" id="A0A4R5KJ62"/>
<dbReference type="OrthoDB" id="2573519at2"/>
<dbReference type="SUPFAM" id="SSF51197">
    <property type="entry name" value="Clavaminate synthase-like"/>
    <property type="match status" value="1"/>
</dbReference>